<dbReference type="InterPro" id="IPR036291">
    <property type="entry name" value="NAD(P)-bd_dom_sf"/>
</dbReference>
<dbReference type="STRING" id="909613.UO65_2086"/>
<dbReference type="CDD" id="cd05233">
    <property type="entry name" value="SDR_c"/>
    <property type="match status" value="1"/>
</dbReference>
<name>W7IQC5_9PSEU</name>
<dbReference type="SUPFAM" id="SSF51735">
    <property type="entry name" value="NAD(P)-binding Rossmann-fold domains"/>
    <property type="match status" value="1"/>
</dbReference>
<evidence type="ECO:0000256" key="1">
    <source>
        <dbReference type="ARBA" id="ARBA00023002"/>
    </source>
</evidence>
<dbReference type="Proteomes" id="UP000019277">
    <property type="component" value="Unassembled WGS sequence"/>
</dbReference>
<dbReference type="PATRIC" id="fig|909613.9.peg.2101"/>
<dbReference type="AlphaFoldDB" id="W7IQC5"/>
<dbReference type="Gene3D" id="3.40.50.720">
    <property type="entry name" value="NAD(P)-binding Rossmann-like Domain"/>
    <property type="match status" value="1"/>
</dbReference>
<dbReference type="eggNOG" id="COG1028">
    <property type="taxonomic scope" value="Bacteria"/>
</dbReference>
<proteinExistence type="predicted"/>
<dbReference type="EMBL" id="AYXG01000075">
    <property type="protein sequence ID" value="EWC62583.1"/>
    <property type="molecule type" value="Genomic_DNA"/>
</dbReference>
<dbReference type="GO" id="GO:0004316">
    <property type="term" value="F:3-oxoacyl-[acyl-carrier-protein] reductase (NADPH) activity"/>
    <property type="evidence" value="ECO:0007669"/>
    <property type="project" value="UniProtKB-EC"/>
</dbReference>
<dbReference type="PRINTS" id="PR00081">
    <property type="entry name" value="GDHRDH"/>
</dbReference>
<reference evidence="2 3" key="1">
    <citation type="journal article" date="2014" name="Genome Announc.">
        <title>Draft Genome Sequence of the Antitrypanosomally Active Sponge-Associated Bacterium Actinokineospora sp. Strain EG49.</title>
        <authorList>
            <person name="Harjes J."/>
            <person name="Ryu T."/>
            <person name="Abdelmohsen U.R."/>
            <person name="Moitinho-Silva L."/>
            <person name="Horn H."/>
            <person name="Ravasi T."/>
            <person name="Hentschel U."/>
        </authorList>
    </citation>
    <scope>NUCLEOTIDE SEQUENCE [LARGE SCALE GENOMIC DNA]</scope>
    <source>
        <strain evidence="2 3">EG49</strain>
    </source>
</reference>
<dbReference type="PANTHER" id="PTHR43975:SF2">
    <property type="entry name" value="EG:BACR7A4.14 PROTEIN-RELATED"/>
    <property type="match status" value="1"/>
</dbReference>
<keyword evidence="3" id="KW-1185">Reference proteome</keyword>
<gene>
    <name evidence="2" type="ORF">UO65_2086</name>
</gene>
<comment type="caution">
    <text evidence="2">The sequence shown here is derived from an EMBL/GenBank/DDBJ whole genome shotgun (WGS) entry which is preliminary data.</text>
</comment>
<dbReference type="PRINTS" id="PR00080">
    <property type="entry name" value="SDRFAMILY"/>
</dbReference>
<evidence type="ECO:0000313" key="2">
    <source>
        <dbReference type="EMBL" id="EWC62583.1"/>
    </source>
</evidence>
<dbReference type="FunFam" id="3.40.50.720:FF:000084">
    <property type="entry name" value="Short-chain dehydrogenase reductase"/>
    <property type="match status" value="1"/>
</dbReference>
<sequence>MTTDNTPAVVVTGGGTGIGRAIARDHARDHRVLVVGRTESALAETAGDHPGIRTLAIDITTPDAAAVVVATALREFGRLDVLVNNAGAATPAPLSAVDPTTTAEQFAVNLSAPIFLTQAALDALAETRGTVVNISSAGSTGGRAWPGFSVYGAAKAGLEFLTRTWAAELAPRGIRVVAVAPGVVESGMGLRMGSTPEQYAAFLAEVSAATPVGRVAQPEEIARWVRTLTAPEAGFATGAVFVVDGGMSLG</sequence>
<evidence type="ECO:0000313" key="3">
    <source>
        <dbReference type="Proteomes" id="UP000019277"/>
    </source>
</evidence>
<dbReference type="OrthoDB" id="9803333at2"/>
<keyword evidence="1 2" id="KW-0560">Oxidoreductase</keyword>
<protein>
    <submittedName>
        <fullName evidence="2">3-oxoacyl-[acyl-carrier protein] reductase</fullName>
        <ecNumber evidence="2">1.1.1.100</ecNumber>
    </submittedName>
</protein>
<dbReference type="PANTHER" id="PTHR43975">
    <property type="entry name" value="ZGC:101858"/>
    <property type="match status" value="1"/>
</dbReference>
<dbReference type="RefSeq" id="WP_035281082.1">
    <property type="nucleotide sequence ID" value="NZ_AYXG01000075.1"/>
</dbReference>
<dbReference type="InterPro" id="IPR002347">
    <property type="entry name" value="SDR_fam"/>
</dbReference>
<organism evidence="2 3">
    <name type="scientific">Actinokineospora spheciospongiae</name>
    <dbReference type="NCBI Taxonomy" id="909613"/>
    <lineage>
        <taxon>Bacteria</taxon>
        <taxon>Bacillati</taxon>
        <taxon>Actinomycetota</taxon>
        <taxon>Actinomycetes</taxon>
        <taxon>Pseudonocardiales</taxon>
        <taxon>Pseudonocardiaceae</taxon>
        <taxon>Actinokineospora</taxon>
    </lineage>
</organism>
<accession>W7IQC5</accession>
<dbReference type="EC" id="1.1.1.100" evidence="2"/>
<dbReference type="Pfam" id="PF13561">
    <property type="entry name" value="adh_short_C2"/>
    <property type="match status" value="1"/>
</dbReference>